<organism evidence="3 4">
    <name type="scientific">Janthinobacterium lividum</name>
    <dbReference type="NCBI Taxonomy" id="29581"/>
    <lineage>
        <taxon>Bacteria</taxon>
        <taxon>Pseudomonadati</taxon>
        <taxon>Pseudomonadota</taxon>
        <taxon>Betaproteobacteria</taxon>
        <taxon>Burkholderiales</taxon>
        <taxon>Oxalobacteraceae</taxon>
        <taxon>Janthinobacterium</taxon>
    </lineage>
</organism>
<keyword evidence="4" id="KW-1185">Reference proteome</keyword>
<evidence type="ECO:0000313" key="3">
    <source>
        <dbReference type="EMBL" id="MDQ4625419.1"/>
    </source>
</evidence>
<feature type="domain" description="Tle cognate immunity protein 4 C-terminal" evidence="1">
    <location>
        <begin position="151"/>
        <end position="322"/>
    </location>
</feature>
<dbReference type="InterPro" id="IPR040761">
    <property type="entry name" value="Tli4_N"/>
</dbReference>
<dbReference type="InterPro" id="IPR041290">
    <property type="entry name" value="Tli4_C"/>
</dbReference>
<reference evidence="3 4" key="1">
    <citation type="submission" date="2023-08" db="EMBL/GenBank/DDBJ databases">
        <title>Draft genome sequence of Janthinobacterium lividum.</title>
        <authorList>
            <person name="Chun B.H."/>
            <person name="Lee Y."/>
        </authorList>
    </citation>
    <scope>NUCLEOTIDE SEQUENCE [LARGE SCALE GENOMIC DNA]</scope>
    <source>
        <strain evidence="3 4">AMJK</strain>
    </source>
</reference>
<evidence type="ECO:0000313" key="4">
    <source>
        <dbReference type="Proteomes" id="UP001237592"/>
    </source>
</evidence>
<dbReference type="RefSeq" id="WP_307778602.1">
    <property type="nucleotide sequence ID" value="NZ_JAVFKP010000001.1"/>
</dbReference>
<dbReference type="Pfam" id="PF18426">
    <property type="entry name" value="Tli4_C"/>
    <property type="match status" value="1"/>
</dbReference>
<accession>A0ABU0XR40</accession>
<gene>
    <name evidence="3" type="ORF">RB624_05890</name>
</gene>
<protein>
    <submittedName>
        <fullName evidence="3">T6SS immunity protein Tli4 family protein</fullName>
    </submittedName>
</protein>
<dbReference type="EMBL" id="JAVFKP010000001">
    <property type="protein sequence ID" value="MDQ4625419.1"/>
    <property type="molecule type" value="Genomic_DNA"/>
</dbReference>
<dbReference type="Proteomes" id="UP001237592">
    <property type="component" value="Unassembled WGS sequence"/>
</dbReference>
<comment type="caution">
    <text evidence="3">The sequence shown here is derived from an EMBL/GenBank/DDBJ whole genome shotgun (WGS) entry which is preliminary data.</text>
</comment>
<evidence type="ECO:0000259" key="1">
    <source>
        <dbReference type="Pfam" id="PF18426"/>
    </source>
</evidence>
<sequence length="341" mass="38172">MSDNLKISKRLGVLFLKTKILCFGRYAIEVPQETELIYGNISVPSKIEVIKGGIVAKDEKIKEDIKKIKINDSSSEIIYNGKGPIENSWQLRYFENKFSKEDGDVFFRTYINKGDITFILSGSTPKGRTITSAAATQLTRINNLRLREKNEIPAEPGHCLGDGFMSDSNYNVQEMADAGLYFPNFPDVTFSITSNKDAYGDYPAAEYDEKVRGELSLLARIQQAKDQQGKNYPARTLLREGKRDVQHWHGEESLIRRTDGVHDFEWTLVGTPLDVAYPSVLEASMYTKVAHNMVGAAEASSLTDEEAIALWDKLLSGLKFRVKVPGAPPGSYYIDPDKPAQ</sequence>
<evidence type="ECO:0000259" key="2">
    <source>
        <dbReference type="Pfam" id="PF18443"/>
    </source>
</evidence>
<dbReference type="Pfam" id="PF18443">
    <property type="entry name" value="Tli4_N"/>
    <property type="match status" value="1"/>
</dbReference>
<name>A0ABU0XR40_9BURK</name>
<proteinExistence type="predicted"/>
<feature type="domain" description="Tle cognate immunity protein 4 N-terminal" evidence="2">
    <location>
        <begin position="19"/>
        <end position="122"/>
    </location>
</feature>